<evidence type="ECO:0000259" key="9">
    <source>
        <dbReference type="Pfam" id="PF00999"/>
    </source>
</evidence>
<feature type="domain" description="Cation/H+ exchanger transmembrane" evidence="9">
    <location>
        <begin position="45"/>
        <end position="427"/>
    </location>
</feature>
<evidence type="ECO:0000256" key="2">
    <source>
        <dbReference type="ARBA" id="ARBA00022448"/>
    </source>
</evidence>
<feature type="transmembrane region" description="Helical" evidence="8">
    <location>
        <begin position="195"/>
        <end position="219"/>
    </location>
</feature>
<evidence type="ECO:0000256" key="7">
    <source>
        <dbReference type="SAM" id="MobiDB-lite"/>
    </source>
</evidence>
<feature type="compositionally biased region" description="Basic and acidic residues" evidence="7">
    <location>
        <begin position="510"/>
        <end position="523"/>
    </location>
</feature>
<dbReference type="Pfam" id="PF00999">
    <property type="entry name" value="Na_H_Exchanger"/>
    <property type="match status" value="1"/>
</dbReference>
<proteinExistence type="predicted"/>
<dbReference type="InterPro" id="IPR006153">
    <property type="entry name" value="Cation/H_exchanger_TM"/>
</dbReference>
<reference evidence="10" key="1">
    <citation type="submission" date="2015-01" db="EMBL/GenBank/DDBJ databases">
        <authorList>
            <person name="Durling Mikael"/>
        </authorList>
    </citation>
    <scope>NUCLEOTIDE SEQUENCE</scope>
</reference>
<evidence type="ECO:0000256" key="6">
    <source>
        <dbReference type="ARBA" id="ARBA00023136"/>
    </source>
</evidence>
<evidence type="ECO:0000256" key="4">
    <source>
        <dbReference type="ARBA" id="ARBA00022989"/>
    </source>
</evidence>
<evidence type="ECO:0000256" key="3">
    <source>
        <dbReference type="ARBA" id="ARBA00022692"/>
    </source>
</evidence>
<dbReference type="InterPro" id="IPR038770">
    <property type="entry name" value="Na+/solute_symporter_sf"/>
</dbReference>
<dbReference type="GO" id="GO:1902600">
    <property type="term" value="P:proton transmembrane transport"/>
    <property type="evidence" value="ECO:0007669"/>
    <property type="project" value="InterPro"/>
</dbReference>
<evidence type="ECO:0000313" key="10">
    <source>
        <dbReference type="EMBL" id="CEO47410.1"/>
    </source>
</evidence>
<evidence type="ECO:0000256" key="1">
    <source>
        <dbReference type="ARBA" id="ARBA00004141"/>
    </source>
</evidence>
<dbReference type="PANTHER" id="PTHR32468:SF0">
    <property type="entry name" value="K(+)_H(+) ANTIPORTER 1"/>
    <property type="match status" value="1"/>
</dbReference>
<keyword evidence="4 8" id="KW-1133">Transmembrane helix</keyword>
<dbReference type="InterPro" id="IPR050794">
    <property type="entry name" value="CPA2_transporter"/>
</dbReference>
<keyword evidence="2" id="KW-0813">Transport</keyword>
<gene>
    <name evidence="10" type="ORF">BN869_000003465_1</name>
</gene>
<dbReference type="PANTHER" id="PTHR32468">
    <property type="entry name" value="CATION/H + ANTIPORTER"/>
    <property type="match status" value="1"/>
</dbReference>
<sequence>MSDSGNRAPSQAGVIEGLNPSEYNSNDPIILFIIQAGLILITCHLLHWPLAKIRQPRVIAEVVGGIILGPSVMGRIPGFKNAIFPTESLPGLSLVANLGLVLYLFLIGMETNVRFLISNWRIASAVAVGGLALPFGLGCALAWGLYHQFRNEEGLVHIEFSTYMLFIGVAIAITAFPVLCRILTELNLLSTTAGIITLSAGVANDVIGWILLALCVTLANAGNGLTSLYILLCCLGYLLLLLYVIKPLLYRFIKWMGNLETGPSQSVIALILLVALASAFFTGIIGVHPIFGGFMVGLIVPRDNGFALKVTEKLEDVIGALFLPLYFTLSGLKTNLGLLDNGITWGYVFAVTLTAFFSKIVGATLAARFSGIVWRESFTIGALMSCKGLVELIVLNIGLQAKILSTRTFTIFVVMALLTTFTTTPLVTFLYPVWYQEKLAAWKRGEIEWDDTRQPSQTTDDAITSKDIPSNNRVNQLMVYLRLDNLPGLLNLVSLFGNEATVDDYQTDDSNNHGHFSPEKDKAPASPPVRSVKAHGLRLIQLGDRDSAVMTVRDTTGMTVSEIEEYTRNDPILNTWRIVGQLFRVAVSGEVATMLGGRFAEALLTKASNISADLLVVPWSGSGTLDDSAQHVHESKLSSTYLQFANSVYASNQRNIGVYFPKRAVHVETSQPDSPSRLQRTFSFSDIHREINPLPVKKKAQRIILPFFGGNDDRLALMLLYQLCEKREVSAIVYHMYSDHSESDDREYLRAVSESVKQSISARVEIKFNPTNDVADELVSNITSAIQKDTRDTTWNNLVLIGRRGAAGKLPNGKARAEAPGDVVDCLGGAAAFLISSEVEADLLVIQAKATA</sequence>
<feature type="transmembrane region" description="Helical" evidence="8">
    <location>
        <begin position="29"/>
        <end position="46"/>
    </location>
</feature>
<dbReference type="GO" id="GO:0016020">
    <property type="term" value="C:membrane"/>
    <property type="evidence" value="ECO:0007669"/>
    <property type="project" value="UniProtKB-SubCell"/>
</dbReference>
<feature type="transmembrane region" description="Helical" evidence="8">
    <location>
        <begin position="345"/>
        <end position="366"/>
    </location>
</feature>
<protein>
    <recommendedName>
        <fullName evidence="9">Cation/H+ exchanger transmembrane domain-containing protein</fullName>
    </recommendedName>
</protein>
<dbReference type="Gene3D" id="1.20.1530.20">
    <property type="match status" value="1"/>
</dbReference>
<feature type="region of interest" description="Disordered" evidence="7">
    <location>
        <begin position="506"/>
        <end position="528"/>
    </location>
</feature>
<accession>A0A0B7JXP2</accession>
<feature type="transmembrane region" description="Helical" evidence="8">
    <location>
        <begin position="225"/>
        <end position="245"/>
    </location>
</feature>
<organism evidence="10">
    <name type="scientific">Bionectria ochroleuca</name>
    <name type="common">Gliocladium roseum</name>
    <dbReference type="NCBI Taxonomy" id="29856"/>
    <lineage>
        <taxon>Eukaryota</taxon>
        <taxon>Fungi</taxon>
        <taxon>Dikarya</taxon>
        <taxon>Ascomycota</taxon>
        <taxon>Pezizomycotina</taxon>
        <taxon>Sordariomycetes</taxon>
        <taxon>Hypocreomycetidae</taxon>
        <taxon>Hypocreales</taxon>
        <taxon>Bionectriaceae</taxon>
        <taxon>Clonostachys</taxon>
    </lineage>
</organism>
<dbReference type="GO" id="GO:0015297">
    <property type="term" value="F:antiporter activity"/>
    <property type="evidence" value="ECO:0007669"/>
    <property type="project" value="InterPro"/>
</dbReference>
<name>A0A0B7JXP2_BIOOC</name>
<feature type="transmembrane region" description="Helical" evidence="8">
    <location>
        <begin position="58"/>
        <end position="76"/>
    </location>
</feature>
<dbReference type="EMBL" id="CDPU01000007">
    <property type="protein sequence ID" value="CEO47410.1"/>
    <property type="molecule type" value="Genomic_DNA"/>
</dbReference>
<feature type="transmembrane region" description="Helical" evidence="8">
    <location>
        <begin position="411"/>
        <end position="434"/>
    </location>
</feature>
<keyword evidence="6 8" id="KW-0472">Membrane</keyword>
<comment type="subcellular location">
    <subcellularLocation>
        <location evidence="1">Membrane</location>
        <topology evidence="1">Multi-pass membrane protein</topology>
    </subcellularLocation>
</comment>
<feature type="transmembrane region" description="Helical" evidence="8">
    <location>
        <begin position="266"/>
        <end position="291"/>
    </location>
</feature>
<feature type="transmembrane region" description="Helical" evidence="8">
    <location>
        <begin position="378"/>
        <end position="399"/>
    </location>
</feature>
<feature type="transmembrane region" description="Helical" evidence="8">
    <location>
        <begin position="163"/>
        <end position="183"/>
    </location>
</feature>
<evidence type="ECO:0000256" key="8">
    <source>
        <dbReference type="SAM" id="Phobius"/>
    </source>
</evidence>
<keyword evidence="3 8" id="KW-0812">Transmembrane</keyword>
<feature type="transmembrane region" description="Helical" evidence="8">
    <location>
        <begin position="120"/>
        <end position="143"/>
    </location>
</feature>
<evidence type="ECO:0000256" key="5">
    <source>
        <dbReference type="ARBA" id="ARBA00023065"/>
    </source>
</evidence>
<feature type="transmembrane region" description="Helical" evidence="8">
    <location>
        <begin position="88"/>
        <end position="108"/>
    </location>
</feature>
<dbReference type="AlphaFoldDB" id="A0A0B7JXP2"/>
<keyword evidence="5" id="KW-0406">Ion transport</keyword>